<dbReference type="PANTHER" id="PTHR45588:SF1">
    <property type="entry name" value="WW DOMAIN-CONTAINING PROTEIN"/>
    <property type="match status" value="1"/>
</dbReference>
<evidence type="ECO:0008006" key="5">
    <source>
        <dbReference type="Google" id="ProtNLM"/>
    </source>
</evidence>
<dbReference type="PROSITE" id="PS50005">
    <property type="entry name" value="TPR"/>
    <property type="match status" value="1"/>
</dbReference>
<proteinExistence type="predicted"/>
<protein>
    <recommendedName>
        <fullName evidence="5">TPR domain-containing protein</fullName>
    </recommendedName>
</protein>
<dbReference type="RefSeq" id="XP_062727489.1">
    <property type="nucleotide sequence ID" value="XM_062868615.1"/>
</dbReference>
<feature type="repeat" description="TPR" evidence="1">
    <location>
        <begin position="46"/>
        <end position="79"/>
    </location>
</feature>
<dbReference type="SUPFAM" id="SSF48452">
    <property type="entry name" value="TPR-like"/>
    <property type="match status" value="2"/>
</dbReference>
<comment type="caution">
    <text evidence="3">The sequence shown here is derived from an EMBL/GenBank/DDBJ whole genome shotgun (WGS) entry which is preliminary data.</text>
</comment>
<evidence type="ECO:0000313" key="4">
    <source>
        <dbReference type="Proteomes" id="UP001273166"/>
    </source>
</evidence>
<name>A0AAJ0H4K4_9PEZI</name>
<dbReference type="PANTHER" id="PTHR45588">
    <property type="entry name" value="TPR DOMAIN-CONTAINING PROTEIN"/>
    <property type="match status" value="1"/>
</dbReference>
<evidence type="ECO:0000256" key="1">
    <source>
        <dbReference type="PROSITE-ProRule" id="PRU00339"/>
    </source>
</evidence>
<organism evidence="3 4">
    <name type="scientific">Chaetomium strumarium</name>
    <dbReference type="NCBI Taxonomy" id="1170767"/>
    <lineage>
        <taxon>Eukaryota</taxon>
        <taxon>Fungi</taxon>
        <taxon>Dikarya</taxon>
        <taxon>Ascomycota</taxon>
        <taxon>Pezizomycotina</taxon>
        <taxon>Sordariomycetes</taxon>
        <taxon>Sordariomycetidae</taxon>
        <taxon>Sordariales</taxon>
        <taxon>Chaetomiaceae</taxon>
        <taxon>Chaetomium</taxon>
    </lineage>
</organism>
<dbReference type="InterPro" id="IPR011990">
    <property type="entry name" value="TPR-like_helical_dom_sf"/>
</dbReference>
<dbReference type="InterPro" id="IPR019734">
    <property type="entry name" value="TPR_rpt"/>
</dbReference>
<keyword evidence="1" id="KW-0802">TPR repeat</keyword>
<evidence type="ECO:0000313" key="3">
    <source>
        <dbReference type="EMBL" id="KAK3311709.1"/>
    </source>
</evidence>
<dbReference type="AlphaFoldDB" id="A0AAJ0H4K4"/>
<reference evidence="3" key="1">
    <citation type="journal article" date="2023" name="Mol. Phylogenet. Evol.">
        <title>Genome-scale phylogeny and comparative genomics of the fungal order Sordariales.</title>
        <authorList>
            <person name="Hensen N."/>
            <person name="Bonometti L."/>
            <person name="Westerberg I."/>
            <person name="Brannstrom I.O."/>
            <person name="Guillou S."/>
            <person name="Cros-Aarteil S."/>
            <person name="Calhoun S."/>
            <person name="Haridas S."/>
            <person name="Kuo A."/>
            <person name="Mondo S."/>
            <person name="Pangilinan J."/>
            <person name="Riley R."/>
            <person name="LaButti K."/>
            <person name="Andreopoulos B."/>
            <person name="Lipzen A."/>
            <person name="Chen C."/>
            <person name="Yan M."/>
            <person name="Daum C."/>
            <person name="Ng V."/>
            <person name="Clum A."/>
            <person name="Steindorff A."/>
            <person name="Ohm R.A."/>
            <person name="Martin F."/>
            <person name="Silar P."/>
            <person name="Natvig D.O."/>
            <person name="Lalanne C."/>
            <person name="Gautier V."/>
            <person name="Ament-Velasquez S.L."/>
            <person name="Kruys A."/>
            <person name="Hutchinson M.I."/>
            <person name="Powell A.J."/>
            <person name="Barry K."/>
            <person name="Miller A.N."/>
            <person name="Grigoriev I.V."/>
            <person name="Debuchy R."/>
            <person name="Gladieux P."/>
            <person name="Hiltunen Thoren M."/>
            <person name="Johannesson H."/>
        </authorList>
    </citation>
    <scope>NUCLEOTIDE SEQUENCE</scope>
    <source>
        <strain evidence="3">CBS 333.67</strain>
    </source>
</reference>
<keyword evidence="4" id="KW-1185">Reference proteome</keyword>
<dbReference type="Gene3D" id="1.25.40.10">
    <property type="entry name" value="Tetratricopeptide repeat domain"/>
    <property type="match status" value="2"/>
</dbReference>
<reference evidence="3" key="2">
    <citation type="submission" date="2023-06" db="EMBL/GenBank/DDBJ databases">
        <authorList>
            <consortium name="Lawrence Berkeley National Laboratory"/>
            <person name="Mondo S.J."/>
            <person name="Hensen N."/>
            <person name="Bonometti L."/>
            <person name="Westerberg I."/>
            <person name="Brannstrom I.O."/>
            <person name="Guillou S."/>
            <person name="Cros-Aarteil S."/>
            <person name="Calhoun S."/>
            <person name="Haridas S."/>
            <person name="Kuo A."/>
            <person name="Pangilinan J."/>
            <person name="Riley R."/>
            <person name="Labutti K."/>
            <person name="Andreopoulos B."/>
            <person name="Lipzen A."/>
            <person name="Chen C."/>
            <person name="Yanf M."/>
            <person name="Daum C."/>
            <person name="Ng V."/>
            <person name="Clum A."/>
            <person name="Steindorff A."/>
            <person name="Ohm R."/>
            <person name="Martin F."/>
            <person name="Silar P."/>
            <person name="Natvig D."/>
            <person name="Lalanne C."/>
            <person name="Gautier V."/>
            <person name="Ament-Velasquez S.L."/>
            <person name="Kruys A."/>
            <person name="Hutchinson M.I."/>
            <person name="Powell A.J."/>
            <person name="Barry K."/>
            <person name="Miller A.N."/>
            <person name="Grigoriev I.V."/>
            <person name="Debuchy R."/>
            <person name="Gladieux P."/>
            <person name="Thoren M.H."/>
            <person name="Johannesson H."/>
        </authorList>
    </citation>
    <scope>NUCLEOTIDE SEQUENCE</scope>
    <source>
        <strain evidence="3">CBS 333.67</strain>
    </source>
</reference>
<feature type="region of interest" description="Disordered" evidence="2">
    <location>
        <begin position="1"/>
        <end position="20"/>
    </location>
</feature>
<accession>A0AAJ0H4K4</accession>
<gene>
    <name evidence="3" type="ORF">B0T15DRAFT_522323</name>
</gene>
<evidence type="ECO:0000256" key="2">
    <source>
        <dbReference type="SAM" id="MobiDB-lite"/>
    </source>
</evidence>
<dbReference type="Proteomes" id="UP001273166">
    <property type="component" value="Unassembled WGS sequence"/>
</dbReference>
<dbReference type="GeneID" id="87887444"/>
<dbReference type="EMBL" id="JAUDZG010000001">
    <property type="protein sequence ID" value="KAK3311709.1"/>
    <property type="molecule type" value="Genomic_DNA"/>
</dbReference>
<sequence>MSPAWSRKPVPLGGGGGNGDGNGDGVDGYYSLGDFHMPISTVSHKAQSWFDRGLIWTFAFNHEEAVRCFERAAAADPGCAMAYWGIAFALGPNYNKPWGHFDELELERNVMKASQAVSEGLHQARHASGLERALLNALQQRYPTPWMTASHGYKANTAYAQAMEAAYLQYPSDPNVAAIYADAVMNLTPWALWDERTGEPVKEGTLEAKAALERAMAEHPKHPGLLHLYIHLMEQSRHPEQALRAAEDLCGLVPDAGHLNHMPSHIDVLCGNYRHAVAANQLAIRADMKFLAREGPLNFYSLYRCHNFHFRLYAAMFAGQSAAALETADLLEQTIPAELLRIKSPPMADWVEGFLSMRPHVLVRFGRWQDAIDLKIPIDTDLYAMTTAMAYYAKVVAMANTGRIEEADRHRELFREAVKRVPPSRTIFNNACSDILKIAGAMLDGELEYRRGNVELGFEHLRRAVILDDSLPYDEPWGWMQPTRHAYGALLLEQGRVEQAMAVYKADLGLDDTLPRSHQHRNNVWALHGLHECLLRLGRDDEARMIRPQLELALAGADVRIKGSCFCRSNCASRL</sequence>